<proteinExistence type="predicted"/>
<organism evidence="2 3">
    <name type="scientific">Euphydryas editha</name>
    <name type="common">Edith's checkerspot</name>
    <dbReference type="NCBI Taxonomy" id="104508"/>
    <lineage>
        <taxon>Eukaryota</taxon>
        <taxon>Metazoa</taxon>
        <taxon>Ecdysozoa</taxon>
        <taxon>Arthropoda</taxon>
        <taxon>Hexapoda</taxon>
        <taxon>Insecta</taxon>
        <taxon>Pterygota</taxon>
        <taxon>Neoptera</taxon>
        <taxon>Endopterygota</taxon>
        <taxon>Lepidoptera</taxon>
        <taxon>Glossata</taxon>
        <taxon>Ditrysia</taxon>
        <taxon>Papilionoidea</taxon>
        <taxon>Nymphalidae</taxon>
        <taxon>Nymphalinae</taxon>
        <taxon>Euphydryas</taxon>
    </lineage>
</organism>
<protein>
    <submittedName>
        <fullName evidence="2">Uncharacterized protein</fullName>
    </submittedName>
</protein>
<comment type="caution">
    <text evidence="2">The sequence shown here is derived from an EMBL/GenBank/DDBJ whole genome shotgun (WGS) entry which is preliminary data.</text>
</comment>
<name>A0AAU9TBG2_EUPED</name>
<evidence type="ECO:0000256" key="1">
    <source>
        <dbReference type="SAM" id="MobiDB-lite"/>
    </source>
</evidence>
<dbReference type="Proteomes" id="UP001153954">
    <property type="component" value="Unassembled WGS sequence"/>
</dbReference>
<accession>A0AAU9TBG2</accession>
<evidence type="ECO:0000313" key="2">
    <source>
        <dbReference type="EMBL" id="CAH2083270.1"/>
    </source>
</evidence>
<feature type="region of interest" description="Disordered" evidence="1">
    <location>
        <begin position="187"/>
        <end position="210"/>
    </location>
</feature>
<sequence length="210" mass="24361">MPRVCISRCDSREMGEWGHFWANYNNSLARVPISRYYDQCPTPYRSDDIDLTELEFPPETSKIRSPENIKTINNIIRNEGLRLTPRETQNIIKCAHMLGNVLTKAIERQSKEYSIEKIQELKEKPNPEKELKKKSMTLNLRETALPIEVKEEKRWESVPTQTDISLPNTKSAPIIFENILRQLSMSSLEVGDKTTERDQNKDEPNNVDGN</sequence>
<dbReference type="EMBL" id="CAKOGL010000001">
    <property type="protein sequence ID" value="CAH2083270.1"/>
    <property type="molecule type" value="Genomic_DNA"/>
</dbReference>
<keyword evidence="3" id="KW-1185">Reference proteome</keyword>
<gene>
    <name evidence="2" type="ORF">EEDITHA_LOCUS18</name>
</gene>
<feature type="compositionally biased region" description="Basic and acidic residues" evidence="1">
    <location>
        <begin position="190"/>
        <end position="204"/>
    </location>
</feature>
<evidence type="ECO:0000313" key="3">
    <source>
        <dbReference type="Proteomes" id="UP001153954"/>
    </source>
</evidence>
<dbReference type="AlphaFoldDB" id="A0AAU9TBG2"/>
<reference evidence="2" key="1">
    <citation type="submission" date="2022-03" db="EMBL/GenBank/DDBJ databases">
        <authorList>
            <person name="Tunstrom K."/>
        </authorList>
    </citation>
    <scope>NUCLEOTIDE SEQUENCE</scope>
</reference>